<keyword evidence="3" id="KW-0479">Metal-binding</keyword>
<keyword evidence="10" id="KW-1185">Reference proteome</keyword>
<dbReference type="EMBL" id="JAPWDV010000003">
    <property type="protein sequence ID" value="KAJ6218219.1"/>
    <property type="molecule type" value="Genomic_DNA"/>
</dbReference>
<evidence type="ECO:0000256" key="6">
    <source>
        <dbReference type="ARBA" id="ARBA00022833"/>
    </source>
</evidence>
<dbReference type="SUPFAM" id="SSF57667">
    <property type="entry name" value="beta-beta-alpha zinc fingers"/>
    <property type="match status" value="1"/>
</dbReference>
<dbReference type="Pfam" id="PF12171">
    <property type="entry name" value="zf-C2H2_jaz"/>
    <property type="match status" value="1"/>
</dbReference>
<protein>
    <recommendedName>
        <fullName evidence="8">U1-type domain-containing protein</fullName>
    </recommendedName>
</protein>
<dbReference type="GO" id="GO:0003676">
    <property type="term" value="F:nucleic acid binding"/>
    <property type="evidence" value="ECO:0007669"/>
    <property type="project" value="InterPro"/>
</dbReference>
<dbReference type="Proteomes" id="UP001142055">
    <property type="component" value="Chromosome 3"/>
</dbReference>
<comment type="caution">
    <text evidence="9">The sequence shown here is derived from an EMBL/GenBank/DDBJ whole genome shotgun (WGS) entry which is preliminary data.</text>
</comment>
<keyword evidence="5" id="KW-0863">Zinc-finger</keyword>
<dbReference type="GO" id="GO:0006400">
    <property type="term" value="P:tRNA modification"/>
    <property type="evidence" value="ECO:0007669"/>
    <property type="project" value="TreeGrafter"/>
</dbReference>
<feature type="domain" description="U1-type" evidence="8">
    <location>
        <begin position="443"/>
        <end position="477"/>
    </location>
</feature>
<dbReference type="Gene3D" id="1.10.20.140">
    <property type="match status" value="1"/>
</dbReference>
<name>A0A9Q0M398_BLOTA</name>
<dbReference type="PANTHER" id="PTHR11088">
    <property type="entry name" value="TRNA DIMETHYLALLYLTRANSFERASE"/>
    <property type="match status" value="1"/>
</dbReference>
<dbReference type="GO" id="GO:0052381">
    <property type="term" value="F:tRNA dimethylallyltransferase activity"/>
    <property type="evidence" value="ECO:0007669"/>
    <property type="project" value="InterPro"/>
</dbReference>
<sequence>MGKQTMTMNQLIKSKINDSYQEIPLIVIIGATGCGKTKLSIQLAKKYGGEVISADSMQIYKGLDIATNKATIEEQSNVLHHLLDIIDPFKQFTVLDFQRNAMEKIEVILKRGNIPIIVGGTNYYIESILWDTLVGSVENFGDQLDIIPQKENQDEDNHTKLSSIPLSDSITTLEDLWNYEINYKNLSLVSSQLLHALLEKLDPISAKTLHPHNKRKIVRCLQVYQQTGKLFSNILAEQRKIGSRHGGPLRFSNSIILWVDCEKEVLDKRLDNRVDQMLELGLLKELKQFHKDYNDRRLRENRKADYTEGIFQAIGLKEFHNYLLLNEEEKESYDGSLVLGNGILSLKQRTKAYVTKQLKWIRRRFLVSDSIRNVPNVYRLDTTFPDRWDIDVLDKSIRIVDLTIEALASTEERIRIAIWNESLNPLAAARLENDEDLDDSFISGQFYCDICQCSVSGGKSYQMHLNSKGHKFMAKQS</sequence>
<dbReference type="InterPro" id="IPR036236">
    <property type="entry name" value="Znf_C2H2_sf"/>
</dbReference>
<evidence type="ECO:0000256" key="7">
    <source>
        <dbReference type="ARBA" id="ARBA00022840"/>
    </source>
</evidence>
<dbReference type="PANTHER" id="PTHR11088:SF89">
    <property type="entry name" value="TRNA DIMETHYLALLYLTRANSFERASE"/>
    <property type="match status" value="1"/>
</dbReference>
<evidence type="ECO:0000256" key="5">
    <source>
        <dbReference type="ARBA" id="ARBA00022771"/>
    </source>
</evidence>
<evidence type="ECO:0000256" key="2">
    <source>
        <dbReference type="ARBA" id="ARBA00022679"/>
    </source>
</evidence>
<evidence type="ECO:0000259" key="8">
    <source>
        <dbReference type="SMART" id="SM00451"/>
    </source>
</evidence>
<accession>A0A9Q0M398</accession>
<organism evidence="9 10">
    <name type="scientific">Blomia tropicalis</name>
    <name type="common">Mite</name>
    <dbReference type="NCBI Taxonomy" id="40697"/>
    <lineage>
        <taxon>Eukaryota</taxon>
        <taxon>Metazoa</taxon>
        <taxon>Ecdysozoa</taxon>
        <taxon>Arthropoda</taxon>
        <taxon>Chelicerata</taxon>
        <taxon>Arachnida</taxon>
        <taxon>Acari</taxon>
        <taxon>Acariformes</taxon>
        <taxon>Sarcoptiformes</taxon>
        <taxon>Astigmata</taxon>
        <taxon>Glycyphagoidea</taxon>
        <taxon>Echimyopodidae</taxon>
        <taxon>Blomia</taxon>
    </lineage>
</organism>
<proteinExistence type="inferred from homology"/>
<dbReference type="Gene3D" id="3.30.160.60">
    <property type="entry name" value="Classic Zinc Finger"/>
    <property type="match status" value="1"/>
</dbReference>
<dbReference type="HAMAP" id="MF_00185">
    <property type="entry name" value="IPP_trans"/>
    <property type="match status" value="1"/>
</dbReference>
<dbReference type="GO" id="GO:0005739">
    <property type="term" value="C:mitochondrion"/>
    <property type="evidence" value="ECO:0007669"/>
    <property type="project" value="TreeGrafter"/>
</dbReference>
<dbReference type="InterPro" id="IPR018022">
    <property type="entry name" value="IPT"/>
</dbReference>
<gene>
    <name evidence="9" type="ORF">RDWZM_009376</name>
</gene>
<evidence type="ECO:0000313" key="9">
    <source>
        <dbReference type="EMBL" id="KAJ6218219.1"/>
    </source>
</evidence>
<keyword evidence="6" id="KW-0862">Zinc</keyword>
<dbReference type="InterPro" id="IPR022755">
    <property type="entry name" value="Znf_C2H2_jaz"/>
</dbReference>
<dbReference type="PROSITE" id="PS51257">
    <property type="entry name" value="PROKAR_LIPOPROTEIN"/>
    <property type="match status" value="1"/>
</dbReference>
<evidence type="ECO:0000256" key="1">
    <source>
        <dbReference type="ARBA" id="ARBA00005842"/>
    </source>
</evidence>
<comment type="similarity">
    <text evidence="1">Belongs to the IPP transferase family.</text>
</comment>
<evidence type="ECO:0000313" key="10">
    <source>
        <dbReference type="Proteomes" id="UP001142055"/>
    </source>
</evidence>
<reference evidence="9" key="1">
    <citation type="submission" date="2022-12" db="EMBL/GenBank/DDBJ databases">
        <title>Genome assemblies of Blomia tropicalis.</title>
        <authorList>
            <person name="Cui Y."/>
        </authorList>
    </citation>
    <scope>NUCLEOTIDE SEQUENCE</scope>
    <source>
        <tissue evidence="9">Adult mites</tissue>
    </source>
</reference>
<dbReference type="SUPFAM" id="SSF52540">
    <property type="entry name" value="P-loop containing nucleoside triphosphate hydrolases"/>
    <property type="match status" value="2"/>
</dbReference>
<dbReference type="GO" id="GO:0008270">
    <property type="term" value="F:zinc ion binding"/>
    <property type="evidence" value="ECO:0007669"/>
    <property type="project" value="UniProtKB-KW"/>
</dbReference>
<keyword evidence="4" id="KW-0547">Nucleotide-binding</keyword>
<dbReference type="AlphaFoldDB" id="A0A9Q0M398"/>
<dbReference type="InterPro" id="IPR039657">
    <property type="entry name" value="Dimethylallyltransferase"/>
</dbReference>
<evidence type="ECO:0000256" key="4">
    <source>
        <dbReference type="ARBA" id="ARBA00022741"/>
    </source>
</evidence>
<dbReference type="Gene3D" id="3.40.50.300">
    <property type="entry name" value="P-loop containing nucleotide triphosphate hydrolases"/>
    <property type="match status" value="1"/>
</dbReference>
<keyword evidence="2" id="KW-0808">Transferase</keyword>
<dbReference type="Pfam" id="PF01715">
    <property type="entry name" value="IPPT"/>
    <property type="match status" value="1"/>
</dbReference>
<dbReference type="SMART" id="SM00451">
    <property type="entry name" value="ZnF_U1"/>
    <property type="match status" value="1"/>
</dbReference>
<dbReference type="OMA" id="VPHYLID"/>
<dbReference type="GO" id="GO:0005524">
    <property type="term" value="F:ATP binding"/>
    <property type="evidence" value="ECO:0007669"/>
    <property type="project" value="UniProtKB-KW"/>
</dbReference>
<dbReference type="InterPro" id="IPR003604">
    <property type="entry name" value="Matrin/U1-like-C_Znf_C2H2"/>
</dbReference>
<evidence type="ECO:0000256" key="3">
    <source>
        <dbReference type="ARBA" id="ARBA00022723"/>
    </source>
</evidence>
<dbReference type="InterPro" id="IPR027417">
    <property type="entry name" value="P-loop_NTPase"/>
</dbReference>
<keyword evidence="7" id="KW-0067">ATP-binding</keyword>